<dbReference type="GO" id="GO:0046943">
    <property type="term" value="F:carboxylic acid transmembrane transporter activity"/>
    <property type="evidence" value="ECO:0007669"/>
    <property type="project" value="TreeGrafter"/>
</dbReference>
<reference evidence="7" key="1">
    <citation type="submission" date="2021-05" db="EMBL/GenBank/DDBJ databases">
        <title>A free-living protist that lacks canonical eukaryotic 1 DNA replication and segregation systems.</title>
        <authorList>
            <person name="Salas-Leiva D.E."/>
            <person name="Tromer E.C."/>
            <person name="Curtis B.A."/>
            <person name="Jerlstrom-Hultqvist J."/>
            <person name="Kolisko M."/>
            <person name="Yi Z."/>
            <person name="Salas-Leiva J.S."/>
            <person name="Gallot-Lavallee L."/>
            <person name="Kops G.J.P.L."/>
            <person name="Archibald J.M."/>
            <person name="Simpson A.G.B."/>
            <person name="Roger A.J."/>
        </authorList>
    </citation>
    <scope>NUCLEOTIDE SEQUENCE</scope>
    <source>
        <strain evidence="7">BICM</strain>
    </source>
</reference>
<dbReference type="CDD" id="cd17316">
    <property type="entry name" value="MFS_SV2_like"/>
    <property type="match status" value="1"/>
</dbReference>
<proteinExistence type="predicted"/>
<keyword evidence="4 5" id="KW-0472">Membrane</keyword>
<sequence length="541" mass="59406">MESDSYQTPEENTSTLVMPAVDSDHLSDDISPTPDDDSTYTESYIPARIDRLPWTWWHTYFVLALGVSWVLDGLEVTTISLIGNILRSHTHGLGLSQAQVGYCGTVYVCGAVTGSLFFGFLSDRIGRRKLFFVAPSIYLCSTFLTSLTFFKLWLFVCLFFTGFGIGGEYSAMNSAINELIPSRVRGVISILINGTYWAGAAIGGTLSTLLLDTIGLYFPTIGWRLPWILGAVMGVLIFIARIRLPESPRWLLSRGRTEDADKIVLKLERYVEKHGRKKKTFVRPTSDEHAGELGIPSTVINRKPVPYSIVLKAVFTQYKTRSFLCFTLMVCQAFFYNAVFFSYSSILTVYYGVPDYDTGLFIVPFAIGNYSGAVVLGQLFDRIGRKPAISGTFALSGILLIVTGVMFLADMFNALTQTMAWSAVFFVASSAASSGYLTISEVFPAEMRAAAIAIFYSSGTALGGMLGPVIFSHLIKKDNKMTLFAGYVFVSILMIFAAITELVIGIETAGKSLEDISKPLGAVERPKTSDREADAQPLLAE</sequence>
<keyword evidence="8" id="KW-1185">Reference proteome</keyword>
<feature type="transmembrane region" description="Helical" evidence="5">
    <location>
        <begin position="323"/>
        <end position="353"/>
    </location>
</feature>
<keyword evidence="3 5" id="KW-1133">Transmembrane helix</keyword>
<comment type="caution">
    <text evidence="7">The sequence shown here is derived from an EMBL/GenBank/DDBJ whole genome shotgun (WGS) entry which is preliminary data.</text>
</comment>
<dbReference type="AlphaFoldDB" id="A0A8J6E0J7"/>
<evidence type="ECO:0000256" key="3">
    <source>
        <dbReference type="ARBA" id="ARBA00022989"/>
    </source>
</evidence>
<feature type="transmembrane region" description="Helical" evidence="5">
    <location>
        <begin position="449"/>
        <end position="471"/>
    </location>
</feature>
<feature type="transmembrane region" description="Helical" evidence="5">
    <location>
        <begin position="418"/>
        <end position="437"/>
    </location>
</feature>
<evidence type="ECO:0000256" key="5">
    <source>
        <dbReference type="SAM" id="Phobius"/>
    </source>
</evidence>
<dbReference type="Gene3D" id="1.20.1250.20">
    <property type="entry name" value="MFS general substrate transporter like domains"/>
    <property type="match status" value="1"/>
</dbReference>
<keyword evidence="2 5" id="KW-0812">Transmembrane</keyword>
<comment type="subcellular location">
    <subcellularLocation>
        <location evidence="1">Membrane</location>
        <topology evidence="1">Multi-pass membrane protein</topology>
    </subcellularLocation>
</comment>
<protein>
    <submittedName>
        <fullName evidence="7">General substrate transporter</fullName>
    </submittedName>
</protein>
<evidence type="ECO:0000256" key="4">
    <source>
        <dbReference type="ARBA" id="ARBA00023136"/>
    </source>
</evidence>
<feature type="transmembrane region" description="Helical" evidence="5">
    <location>
        <begin position="359"/>
        <end position="380"/>
    </location>
</feature>
<organism evidence="7 8">
    <name type="scientific">Carpediemonas membranifera</name>
    <dbReference type="NCBI Taxonomy" id="201153"/>
    <lineage>
        <taxon>Eukaryota</taxon>
        <taxon>Metamonada</taxon>
        <taxon>Carpediemonas-like organisms</taxon>
        <taxon>Carpediemonas</taxon>
    </lineage>
</organism>
<dbReference type="InterPro" id="IPR036259">
    <property type="entry name" value="MFS_trans_sf"/>
</dbReference>
<dbReference type="InterPro" id="IPR005828">
    <property type="entry name" value="MFS_sugar_transport-like"/>
</dbReference>
<name>A0A8J6E0J7_9EUKA</name>
<evidence type="ECO:0000256" key="2">
    <source>
        <dbReference type="ARBA" id="ARBA00022692"/>
    </source>
</evidence>
<dbReference type="EMBL" id="JAHDYR010000042">
    <property type="protein sequence ID" value="KAG9391946.1"/>
    <property type="molecule type" value="Genomic_DNA"/>
</dbReference>
<feature type="domain" description="Major facilitator superfamily (MFS) profile" evidence="6">
    <location>
        <begin position="61"/>
        <end position="509"/>
    </location>
</feature>
<feature type="transmembrane region" description="Helical" evidence="5">
    <location>
        <begin position="392"/>
        <end position="412"/>
    </location>
</feature>
<feature type="transmembrane region" description="Helical" evidence="5">
    <location>
        <begin position="60"/>
        <end position="86"/>
    </location>
</feature>
<dbReference type="PANTHER" id="PTHR23508">
    <property type="entry name" value="CARBOXYLIC ACID TRANSPORTER PROTEIN HOMOLOG"/>
    <property type="match status" value="1"/>
</dbReference>
<dbReference type="PANTHER" id="PTHR23508:SF10">
    <property type="entry name" value="CARBOXYLIC ACID TRANSPORTER PROTEIN HOMOLOG"/>
    <property type="match status" value="1"/>
</dbReference>
<feature type="transmembrane region" description="Helical" evidence="5">
    <location>
        <begin position="184"/>
        <end position="205"/>
    </location>
</feature>
<dbReference type="Pfam" id="PF00083">
    <property type="entry name" value="Sugar_tr"/>
    <property type="match status" value="1"/>
</dbReference>
<evidence type="ECO:0000256" key="1">
    <source>
        <dbReference type="ARBA" id="ARBA00004141"/>
    </source>
</evidence>
<feature type="transmembrane region" description="Helical" evidence="5">
    <location>
        <begin position="483"/>
        <end position="504"/>
    </location>
</feature>
<feature type="transmembrane region" description="Helical" evidence="5">
    <location>
        <begin position="130"/>
        <end position="147"/>
    </location>
</feature>
<dbReference type="InterPro" id="IPR020846">
    <property type="entry name" value="MFS_dom"/>
</dbReference>
<feature type="transmembrane region" description="Helical" evidence="5">
    <location>
        <begin position="98"/>
        <end position="118"/>
    </location>
</feature>
<dbReference type="OrthoDB" id="10264564at2759"/>
<accession>A0A8J6E0J7</accession>
<feature type="transmembrane region" description="Helical" evidence="5">
    <location>
        <begin position="153"/>
        <end position="172"/>
    </location>
</feature>
<feature type="transmembrane region" description="Helical" evidence="5">
    <location>
        <begin position="225"/>
        <end position="244"/>
    </location>
</feature>
<evidence type="ECO:0000313" key="7">
    <source>
        <dbReference type="EMBL" id="KAG9391946.1"/>
    </source>
</evidence>
<gene>
    <name evidence="7" type="ORF">J8273_6748</name>
</gene>
<dbReference type="Proteomes" id="UP000717585">
    <property type="component" value="Unassembled WGS sequence"/>
</dbReference>
<evidence type="ECO:0000313" key="8">
    <source>
        <dbReference type="Proteomes" id="UP000717585"/>
    </source>
</evidence>
<dbReference type="PROSITE" id="PS50850">
    <property type="entry name" value="MFS"/>
    <property type="match status" value="1"/>
</dbReference>
<dbReference type="SUPFAM" id="SSF103473">
    <property type="entry name" value="MFS general substrate transporter"/>
    <property type="match status" value="1"/>
</dbReference>
<dbReference type="GO" id="GO:0005886">
    <property type="term" value="C:plasma membrane"/>
    <property type="evidence" value="ECO:0007669"/>
    <property type="project" value="TreeGrafter"/>
</dbReference>
<evidence type="ECO:0000259" key="6">
    <source>
        <dbReference type="PROSITE" id="PS50850"/>
    </source>
</evidence>